<evidence type="ECO:0000313" key="1">
    <source>
        <dbReference type="EMBL" id="VFS51968.1"/>
    </source>
</evidence>
<dbReference type="EMBL" id="CAADJA010000002">
    <property type="protein sequence ID" value="VFS51968.1"/>
    <property type="molecule type" value="Genomic_DNA"/>
</dbReference>
<sequence>MRVTGLDIMVSAVTLRVTLGHVLLTLDEVLR</sequence>
<gene>
    <name evidence="1" type="ORF">NCTC12282_05596</name>
</gene>
<dbReference type="AlphaFoldDB" id="A0A484ZW00"/>
<organism evidence="1 2">
    <name type="scientific">Budvicia aquatica</name>
    <dbReference type="NCBI Taxonomy" id="82979"/>
    <lineage>
        <taxon>Bacteria</taxon>
        <taxon>Pseudomonadati</taxon>
        <taxon>Pseudomonadota</taxon>
        <taxon>Gammaproteobacteria</taxon>
        <taxon>Enterobacterales</taxon>
        <taxon>Budviciaceae</taxon>
        <taxon>Budvicia</taxon>
    </lineage>
</organism>
<evidence type="ECO:0000313" key="2">
    <source>
        <dbReference type="Proteomes" id="UP000373449"/>
    </source>
</evidence>
<dbReference type="Proteomes" id="UP000373449">
    <property type="component" value="Unassembled WGS sequence"/>
</dbReference>
<name>A0A484ZW00_9GAMM</name>
<accession>A0A484ZW00</accession>
<proteinExistence type="predicted"/>
<protein>
    <submittedName>
        <fullName evidence="1">Uncharacterized protein</fullName>
    </submittedName>
</protein>
<reference evidence="1 2" key="1">
    <citation type="submission" date="2019-03" db="EMBL/GenBank/DDBJ databases">
        <authorList>
            <consortium name="Pathogen Informatics"/>
        </authorList>
    </citation>
    <scope>NUCLEOTIDE SEQUENCE [LARGE SCALE GENOMIC DNA]</scope>
    <source>
        <strain evidence="1 2">NCTC12282</strain>
    </source>
</reference>